<dbReference type="EMBL" id="NNAY01002850">
    <property type="protein sequence ID" value="OXU20444.1"/>
    <property type="molecule type" value="Genomic_DNA"/>
</dbReference>
<protein>
    <submittedName>
        <fullName evidence="2">Uncharacterized protein</fullName>
    </submittedName>
</protein>
<accession>A0A232EQ14</accession>
<dbReference type="Proteomes" id="UP000215335">
    <property type="component" value="Unassembled WGS sequence"/>
</dbReference>
<evidence type="ECO:0000313" key="3">
    <source>
        <dbReference type="Proteomes" id="UP000215335"/>
    </source>
</evidence>
<reference evidence="2 3" key="1">
    <citation type="journal article" date="2017" name="Curr. Biol.">
        <title>The Evolution of Venom by Co-option of Single-Copy Genes.</title>
        <authorList>
            <person name="Martinson E.O."/>
            <person name="Mrinalini"/>
            <person name="Kelkar Y.D."/>
            <person name="Chang C.H."/>
            <person name="Werren J.H."/>
        </authorList>
    </citation>
    <scope>NUCLEOTIDE SEQUENCE [LARGE SCALE GENOMIC DNA]</scope>
    <source>
        <strain evidence="2 3">Alberta</strain>
        <tissue evidence="2">Whole body</tissue>
    </source>
</reference>
<sequence>MNIYIYIFNLHIRKLIKWRGSATKASLRGRRSRGARDTIFPSILVFGFFVIQKKILILIFGEFFLA</sequence>
<organism evidence="2 3">
    <name type="scientific">Trichomalopsis sarcophagae</name>
    <dbReference type="NCBI Taxonomy" id="543379"/>
    <lineage>
        <taxon>Eukaryota</taxon>
        <taxon>Metazoa</taxon>
        <taxon>Ecdysozoa</taxon>
        <taxon>Arthropoda</taxon>
        <taxon>Hexapoda</taxon>
        <taxon>Insecta</taxon>
        <taxon>Pterygota</taxon>
        <taxon>Neoptera</taxon>
        <taxon>Endopterygota</taxon>
        <taxon>Hymenoptera</taxon>
        <taxon>Apocrita</taxon>
        <taxon>Proctotrupomorpha</taxon>
        <taxon>Chalcidoidea</taxon>
        <taxon>Pteromalidae</taxon>
        <taxon>Pteromalinae</taxon>
        <taxon>Trichomalopsis</taxon>
    </lineage>
</organism>
<keyword evidence="1" id="KW-1133">Transmembrane helix</keyword>
<gene>
    <name evidence="2" type="ORF">TSAR_008986</name>
</gene>
<keyword evidence="1" id="KW-0812">Transmembrane</keyword>
<comment type="caution">
    <text evidence="2">The sequence shown here is derived from an EMBL/GenBank/DDBJ whole genome shotgun (WGS) entry which is preliminary data.</text>
</comment>
<keyword evidence="1" id="KW-0472">Membrane</keyword>
<name>A0A232EQ14_9HYME</name>
<dbReference type="AlphaFoldDB" id="A0A232EQ14"/>
<evidence type="ECO:0000256" key="1">
    <source>
        <dbReference type="SAM" id="Phobius"/>
    </source>
</evidence>
<feature type="transmembrane region" description="Helical" evidence="1">
    <location>
        <begin position="38"/>
        <end position="60"/>
    </location>
</feature>
<keyword evidence="3" id="KW-1185">Reference proteome</keyword>
<proteinExistence type="predicted"/>
<evidence type="ECO:0000313" key="2">
    <source>
        <dbReference type="EMBL" id="OXU20444.1"/>
    </source>
</evidence>